<dbReference type="InterPro" id="IPR011042">
    <property type="entry name" value="6-blade_b-propeller_TolB-like"/>
</dbReference>
<evidence type="ECO:0000313" key="9">
    <source>
        <dbReference type="Proteomes" id="UP000663844"/>
    </source>
</evidence>
<evidence type="ECO:0000256" key="4">
    <source>
        <dbReference type="PROSITE-ProRule" id="PRU00504"/>
    </source>
</evidence>
<dbReference type="AlphaFoldDB" id="A0A818LHQ0"/>
<evidence type="ECO:0000313" key="5">
    <source>
        <dbReference type="EMBL" id="CAF0974241.1"/>
    </source>
</evidence>
<keyword evidence="1" id="KW-0732">Signal</keyword>
<dbReference type="Proteomes" id="UP000663891">
    <property type="component" value="Unassembled WGS sequence"/>
</dbReference>
<keyword evidence="3" id="KW-0325">Glycoprotein</keyword>
<accession>A0A818LHQ0</accession>
<evidence type="ECO:0000256" key="1">
    <source>
        <dbReference type="ARBA" id="ARBA00022729"/>
    </source>
</evidence>
<feature type="repeat" description="NHL" evidence="4">
    <location>
        <begin position="297"/>
        <end position="327"/>
    </location>
</feature>
<dbReference type="Proteomes" id="UP000663844">
    <property type="component" value="Unassembled WGS sequence"/>
</dbReference>
<organism evidence="7 9">
    <name type="scientific">Adineta steineri</name>
    <dbReference type="NCBI Taxonomy" id="433720"/>
    <lineage>
        <taxon>Eukaryota</taxon>
        <taxon>Metazoa</taxon>
        <taxon>Spiralia</taxon>
        <taxon>Gnathifera</taxon>
        <taxon>Rotifera</taxon>
        <taxon>Eurotatoria</taxon>
        <taxon>Bdelloidea</taxon>
        <taxon>Adinetida</taxon>
        <taxon>Adinetidae</taxon>
        <taxon>Adineta</taxon>
    </lineage>
</organism>
<sequence length="385" mass="43082">MADMIKIWFQRDQNVPTKIKIDPDSDIDDLKEAIFGATDKGQYQATYNGVPLKQSAKVPQDTTEDIPVVFTKIGSVVSPHQNKTKFNKFKQNGIICAGGNGEGYHVNQFSFAEGIVIDHHNNIFIADGENHRIVERKCHSNEGQIIAGGNGRGNRNDQLSHPRDVLVDKQNNCLFISDFGNRRVVQCFRENERKEQILISDIGCLGLSMDKNGFIYISNCEKDEVRRWKMGEYNNEGIVVAGGNGKGGQLNQLNAPNFMFVDEDDSLYVSDQYNYRVIKWSKNAKKGIVVAGGNGQGNSLEQLSCPLGVAVDHLGRIYVVDHINHRVMRWCEENSEGEIVVGGNGCGKELNQLDHPVGLSFDEEENLYVVDQGNNRILKYEKCLD</sequence>
<dbReference type="EMBL" id="CAJNON010000152">
    <property type="protein sequence ID" value="CAF1039942.1"/>
    <property type="molecule type" value="Genomic_DNA"/>
</dbReference>
<evidence type="ECO:0000313" key="6">
    <source>
        <dbReference type="EMBL" id="CAF1039942.1"/>
    </source>
</evidence>
<dbReference type="CDD" id="cd05819">
    <property type="entry name" value="NHL"/>
    <property type="match status" value="1"/>
</dbReference>
<evidence type="ECO:0000313" key="7">
    <source>
        <dbReference type="EMBL" id="CAF3572359.1"/>
    </source>
</evidence>
<dbReference type="EMBL" id="CAJOAZ010000196">
    <property type="protein sequence ID" value="CAF3572359.1"/>
    <property type="molecule type" value="Genomic_DNA"/>
</dbReference>
<protein>
    <submittedName>
        <fullName evidence="7">Uncharacterized protein</fullName>
    </submittedName>
</protein>
<dbReference type="Pfam" id="PF01436">
    <property type="entry name" value="NHL"/>
    <property type="match status" value="1"/>
</dbReference>
<evidence type="ECO:0000313" key="8">
    <source>
        <dbReference type="EMBL" id="CAF3703711.1"/>
    </source>
</evidence>
<dbReference type="Proteomes" id="UP000663845">
    <property type="component" value="Unassembled WGS sequence"/>
</dbReference>
<evidence type="ECO:0000256" key="3">
    <source>
        <dbReference type="ARBA" id="ARBA00023180"/>
    </source>
</evidence>
<dbReference type="OrthoDB" id="10039644at2759"/>
<dbReference type="Gene3D" id="2.120.10.30">
    <property type="entry name" value="TolB, C-terminal domain"/>
    <property type="match status" value="2"/>
</dbReference>
<dbReference type="EMBL" id="CAJNOG010000122">
    <property type="protein sequence ID" value="CAF0974241.1"/>
    <property type="molecule type" value="Genomic_DNA"/>
</dbReference>
<reference evidence="7" key="1">
    <citation type="submission" date="2021-02" db="EMBL/GenBank/DDBJ databases">
        <authorList>
            <person name="Nowell W R."/>
        </authorList>
    </citation>
    <scope>NUCLEOTIDE SEQUENCE</scope>
</reference>
<dbReference type="EMBL" id="CAJOAY010000617">
    <property type="protein sequence ID" value="CAF3703711.1"/>
    <property type="molecule type" value="Genomic_DNA"/>
</dbReference>
<dbReference type="PANTHER" id="PTHR10680">
    <property type="entry name" value="PEPTIDYL-GLYCINE ALPHA-AMIDATING MONOOXYGENASE"/>
    <property type="match status" value="1"/>
</dbReference>
<dbReference type="PANTHER" id="PTHR10680:SF14">
    <property type="entry name" value="PEPTIDYL-GLYCINE ALPHA-AMIDATING MONOOXYGENASE"/>
    <property type="match status" value="1"/>
</dbReference>
<dbReference type="SUPFAM" id="SSF63825">
    <property type="entry name" value="YWTD domain"/>
    <property type="match status" value="1"/>
</dbReference>
<gene>
    <name evidence="5" type="ORF">JYZ213_LOCUS14563</name>
    <name evidence="8" type="ORF">OKA104_LOCUS12680</name>
    <name evidence="7" type="ORF">OXD698_LOCUS4975</name>
    <name evidence="6" type="ORF">VCS650_LOCUS16808</name>
</gene>
<comment type="caution">
    <text evidence="7">The sequence shown here is derived from an EMBL/GenBank/DDBJ whole genome shotgun (WGS) entry which is preliminary data.</text>
</comment>
<name>A0A818LHQ0_9BILA</name>
<evidence type="ECO:0000256" key="2">
    <source>
        <dbReference type="ARBA" id="ARBA00022737"/>
    </source>
</evidence>
<keyword evidence="2" id="KW-0677">Repeat</keyword>
<dbReference type="PROSITE" id="PS51125">
    <property type="entry name" value="NHL"/>
    <property type="match status" value="1"/>
</dbReference>
<proteinExistence type="predicted"/>
<dbReference type="Proteomes" id="UP000663881">
    <property type="component" value="Unassembled WGS sequence"/>
</dbReference>
<dbReference type="InterPro" id="IPR001258">
    <property type="entry name" value="NHL_repeat"/>
</dbReference>